<feature type="compositionally biased region" description="Low complexity" evidence="10">
    <location>
        <begin position="228"/>
        <end position="238"/>
    </location>
</feature>
<evidence type="ECO:0000313" key="13">
    <source>
        <dbReference type="Ensembl" id="ENSOSIP00000046799.1"/>
    </source>
</evidence>
<dbReference type="Proteomes" id="UP000694383">
    <property type="component" value="Unplaced"/>
</dbReference>
<evidence type="ECO:0000256" key="10">
    <source>
        <dbReference type="SAM" id="MobiDB-lite"/>
    </source>
</evidence>
<keyword evidence="6 9" id="KW-0968">Cytoplasmic vesicle</keyword>
<reference evidence="13" key="2">
    <citation type="submission" date="2025-09" db="UniProtKB">
        <authorList>
            <consortium name="Ensembl"/>
        </authorList>
    </citation>
    <scope>IDENTIFICATION</scope>
</reference>
<evidence type="ECO:0000256" key="1">
    <source>
        <dbReference type="ARBA" id="ARBA00004172"/>
    </source>
</evidence>
<keyword evidence="11" id="KW-0812">Transmembrane</keyword>
<dbReference type="Pfam" id="PF00169">
    <property type="entry name" value="PH"/>
    <property type="match status" value="1"/>
</dbReference>
<feature type="compositionally biased region" description="Polar residues" evidence="10">
    <location>
        <begin position="259"/>
        <end position="269"/>
    </location>
</feature>
<sequence>MAQNDLGFVICWIFEAKKIALNVYRMCSLIRQYTIVTPSDIFILLNSNFFFFFFLGEQIKERMKLNERSVAHYATCDSPPDKTGFLFKKGERHTAYHRRWFVLKGNMLFYFEDRDSREPIGVIVLEGCTVELCESVEEFAFAIKFDCAKSKVYKLVAENQASMESWVKALSRASFDYMRLVVKELERQLEEVQEAAGGGVGDGQQGRPKPALLNQMVQSRSASSFLSSSASSLSSSSSTPSMTAPQMAQKSHQEEVQLISRSSKENGVTWSKPPASWANGSGEGAPSCAVWEGSADPGVPPVPPRRRGASLESPVSPGTGCFSKLHDWYGKEVMELRELWLQSQ</sequence>
<proteinExistence type="inferred from homology"/>
<feature type="domain" description="PH" evidence="12">
    <location>
        <begin position="79"/>
        <end position="175"/>
    </location>
</feature>
<dbReference type="GO" id="GO:0005769">
    <property type="term" value="C:early endosome"/>
    <property type="evidence" value="ECO:0007669"/>
    <property type="project" value="UniProtKB-SubCell"/>
</dbReference>
<evidence type="ECO:0000259" key="12">
    <source>
        <dbReference type="PROSITE" id="PS50003"/>
    </source>
</evidence>
<comment type="subcellular location">
    <subcellularLocation>
        <location evidence="9">Early endosome</location>
    </subcellularLocation>
    <subcellularLocation>
        <location evidence="1 9">Recycling endosome</location>
    </subcellularLocation>
    <subcellularLocation>
        <location evidence="2 9">Golgi apparatus</location>
        <location evidence="2 9">trans-Golgi network</location>
    </subcellularLocation>
    <subcellularLocation>
        <location evidence="9">Cytoplasmic vesicle</location>
        <location evidence="9">Clathrin-coated vesicle</location>
    </subcellularLocation>
</comment>
<evidence type="ECO:0000313" key="14">
    <source>
        <dbReference type="Proteomes" id="UP000694383"/>
    </source>
</evidence>
<organism evidence="13 14">
    <name type="scientific">Oryzias sinensis</name>
    <name type="common">Chinese medaka</name>
    <dbReference type="NCBI Taxonomy" id="183150"/>
    <lineage>
        <taxon>Eukaryota</taxon>
        <taxon>Metazoa</taxon>
        <taxon>Chordata</taxon>
        <taxon>Craniata</taxon>
        <taxon>Vertebrata</taxon>
        <taxon>Euteleostomi</taxon>
        <taxon>Actinopterygii</taxon>
        <taxon>Neopterygii</taxon>
        <taxon>Teleostei</taxon>
        <taxon>Neoteleostei</taxon>
        <taxon>Acanthomorphata</taxon>
        <taxon>Ovalentaria</taxon>
        <taxon>Atherinomorphae</taxon>
        <taxon>Beloniformes</taxon>
        <taxon>Adrianichthyidae</taxon>
        <taxon>Oryziinae</taxon>
        <taxon>Oryzias</taxon>
    </lineage>
</organism>
<feature type="region of interest" description="Disordered" evidence="10">
    <location>
        <begin position="228"/>
        <end position="319"/>
    </location>
</feature>
<dbReference type="CDD" id="cd13288">
    <property type="entry name" value="PH_Ses"/>
    <property type="match status" value="1"/>
</dbReference>
<evidence type="ECO:0000256" key="6">
    <source>
        <dbReference type="ARBA" id="ARBA00023329"/>
    </source>
</evidence>
<keyword evidence="3 9" id="KW-0597">Phosphoprotein</keyword>
<dbReference type="GO" id="GO:0007032">
    <property type="term" value="P:endosome organization"/>
    <property type="evidence" value="ECO:0007669"/>
    <property type="project" value="UniProtKB-UniRule"/>
</dbReference>
<evidence type="ECO:0000256" key="5">
    <source>
        <dbReference type="ARBA" id="ARBA00023034"/>
    </source>
</evidence>
<feature type="transmembrane region" description="Helical" evidence="11">
    <location>
        <begin position="35"/>
        <end position="55"/>
    </location>
</feature>
<protein>
    <recommendedName>
        <fullName evidence="9">Sesquipedalian</fullName>
        <shortName evidence="9">Ses</shortName>
    </recommendedName>
    <alternativeName>
        <fullName evidence="9">PH domain-containing endocytic trafficking adaptor</fullName>
    </alternativeName>
</protein>
<evidence type="ECO:0000256" key="2">
    <source>
        <dbReference type="ARBA" id="ARBA00004601"/>
    </source>
</evidence>
<dbReference type="GO" id="GO:0055037">
    <property type="term" value="C:recycling endosome"/>
    <property type="evidence" value="ECO:0007669"/>
    <property type="project" value="UniProtKB-SubCell"/>
</dbReference>
<dbReference type="SMART" id="SM00233">
    <property type="entry name" value="PH"/>
    <property type="match status" value="1"/>
</dbReference>
<dbReference type="Gene3D" id="2.30.29.30">
    <property type="entry name" value="Pleckstrin-homology domain (PH domain)/Phosphotyrosine-binding domain (PTB)"/>
    <property type="match status" value="1"/>
</dbReference>
<keyword evidence="14" id="KW-1185">Reference proteome</keyword>
<comment type="similarity">
    <text evidence="8 9">Belongs to the sesquipedalian family.</text>
</comment>
<comment type="function">
    <text evidence="7 9">Plays a role in endocytic trafficking. Required for receptor recycling from endosomes, both to the trans-Golgi network and the plasma membrane.</text>
</comment>
<dbReference type="GO" id="GO:0001881">
    <property type="term" value="P:receptor recycling"/>
    <property type="evidence" value="ECO:0007669"/>
    <property type="project" value="UniProtKB-UniRule"/>
</dbReference>
<dbReference type="InterPro" id="IPR001849">
    <property type="entry name" value="PH_domain"/>
</dbReference>
<evidence type="ECO:0000256" key="11">
    <source>
        <dbReference type="SAM" id="Phobius"/>
    </source>
</evidence>
<dbReference type="InterPro" id="IPR011993">
    <property type="entry name" value="PH-like_dom_sf"/>
</dbReference>
<dbReference type="SUPFAM" id="SSF50729">
    <property type="entry name" value="PH domain-like"/>
    <property type="match status" value="1"/>
</dbReference>
<dbReference type="PROSITE" id="PS50003">
    <property type="entry name" value="PH_DOMAIN"/>
    <property type="match status" value="1"/>
</dbReference>
<dbReference type="Ensembl" id="ENSOSIT00000049183.1">
    <property type="protein sequence ID" value="ENSOSIP00000046799.1"/>
    <property type="gene ID" value="ENSOSIG00000022156.1"/>
</dbReference>
<dbReference type="FunFam" id="2.30.29.30:FF:000250">
    <property type="entry name" value="Sesquipedalian-1 isoform A"/>
    <property type="match status" value="1"/>
</dbReference>
<evidence type="ECO:0000256" key="9">
    <source>
        <dbReference type="RuleBase" id="RU369082"/>
    </source>
</evidence>
<name>A0A8C7ZXE8_9TELE</name>
<dbReference type="InterPro" id="IPR045188">
    <property type="entry name" value="Boi1/Boi2-like"/>
</dbReference>
<keyword evidence="4 9" id="KW-0967">Endosome</keyword>
<evidence type="ECO:0000256" key="4">
    <source>
        <dbReference type="ARBA" id="ARBA00022753"/>
    </source>
</evidence>
<dbReference type="PANTHER" id="PTHR22902:SF15">
    <property type="entry name" value="SESQUIPEDALIAN-2"/>
    <property type="match status" value="1"/>
</dbReference>
<dbReference type="GO" id="GO:0042147">
    <property type="term" value="P:retrograde transport, endosome to Golgi"/>
    <property type="evidence" value="ECO:0007669"/>
    <property type="project" value="UniProtKB-UniRule"/>
</dbReference>
<evidence type="ECO:0000256" key="8">
    <source>
        <dbReference type="ARBA" id="ARBA00060846"/>
    </source>
</evidence>
<dbReference type="AlphaFoldDB" id="A0A8C7ZXE8"/>
<reference evidence="13" key="1">
    <citation type="submission" date="2025-08" db="UniProtKB">
        <authorList>
            <consortium name="Ensembl"/>
        </authorList>
    </citation>
    <scope>IDENTIFICATION</scope>
</reference>
<dbReference type="GO" id="GO:0030136">
    <property type="term" value="C:clathrin-coated vesicle"/>
    <property type="evidence" value="ECO:0007669"/>
    <property type="project" value="UniProtKB-SubCell"/>
</dbReference>
<evidence type="ECO:0000256" key="7">
    <source>
        <dbReference type="ARBA" id="ARBA00055391"/>
    </source>
</evidence>
<feature type="compositionally biased region" description="Polar residues" evidence="10">
    <location>
        <begin position="239"/>
        <end position="250"/>
    </location>
</feature>
<evidence type="ECO:0000256" key="3">
    <source>
        <dbReference type="ARBA" id="ARBA00022553"/>
    </source>
</evidence>
<accession>A0A8C7ZXE8</accession>
<dbReference type="PANTHER" id="PTHR22902">
    <property type="entry name" value="SESQUIPEDALIAN"/>
    <property type="match status" value="1"/>
</dbReference>
<dbReference type="GeneTree" id="ENSGT00940000166026"/>
<dbReference type="GO" id="GO:0005802">
    <property type="term" value="C:trans-Golgi network"/>
    <property type="evidence" value="ECO:0007669"/>
    <property type="project" value="UniProtKB-UniRule"/>
</dbReference>
<keyword evidence="5 9" id="KW-0333">Golgi apparatus</keyword>
<dbReference type="GO" id="GO:0005829">
    <property type="term" value="C:cytosol"/>
    <property type="evidence" value="ECO:0007669"/>
    <property type="project" value="GOC"/>
</dbReference>
<keyword evidence="11" id="KW-0472">Membrane</keyword>
<keyword evidence="11" id="KW-1133">Transmembrane helix</keyword>